<dbReference type="InterPro" id="IPR002885">
    <property type="entry name" value="PPR_rpt"/>
</dbReference>
<evidence type="ECO:0000256" key="3">
    <source>
        <dbReference type="ARBA" id="ARBA00022946"/>
    </source>
</evidence>
<evidence type="ECO:0000256" key="4">
    <source>
        <dbReference type="PROSITE-ProRule" id="PRU00708"/>
    </source>
</evidence>
<dbReference type="PANTHER" id="PTHR47447">
    <property type="entry name" value="OS03G0856100 PROTEIN"/>
    <property type="match status" value="1"/>
</dbReference>
<dbReference type="PANTHER" id="PTHR47447:SF17">
    <property type="entry name" value="OS12G0638900 PROTEIN"/>
    <property type="match status" value="1"/>
</dbReference>
<dbReference type="NCBIfam" id="TIGR00756">
    <property type="entry name" value="PPR"/>
    <property type="match status" value="1"/>
</dbReference>
<dbReference type="EMBL" id="GBRH01214924">
    <property type="protein sequence ID" value="JAD82971.1"/>
    <property type="molecule type" value="Transcribed_RNA"/>
</dbReference>
<name>A0A0A9D586_ARUDO</name>
<dbReference type="AlphaFoldDB" id="A0A0A9D586"/>
<feature type="repeat" description="PPR" evidence="4">
    <location>
        <begin position="8"/>
        <end position="42"/>
    </location>
</feature>
<reference evidence="5" key="2">
    <citation type="journal article" date="2015" name="Data Brief">
        <title>Shoot transcriptome of the giant reed, Arundo donax.</title>
        <authorList>
            <person name="Barrero R.A."/>
            <person name="Guerrero F.D."/>
            <person name="Moolhuijzen P."/>
            <person name="Goolsby J.A."/>
            <person name="Tidwell J."/>
            <person name="Bellgard S.E."/>
            <person name="Bellgard M.I."/>
        </authorList>
    </citation>
    <scope>NUCLEOTIDE SEQUENCE</scope>
    <source>
        <tissue evidence="5">Shoot tissue taken approximately 20 cm above the soil surface</tissue>
    </source>
</reference>
<sequence>MKRDFPPDKAVYRSLIRRLCRKGLVDQAQKAFDQMQGLGLVGDSLIYATLAYAYLTEGKPFAASDTLDDMAKKQLYITPQIYNCLSASYADEKETFNMLWVRAIERGLITRSVYKLLHQARLESTNPGVETGEYASV</sequence>
<evidence type="ECO:0008006" key="6">
    <source>
        <dbReference type="Google" id="ProtNLM"/>
    </source>
</evidence>
<accession>A0A0A9D586</accession>
<comment type="similarity">
    <text evidence="1">Belongs to the PPR family. P subfamily.</text>
</comment>
<keyword evidence="2" id="KW-0677">Repeat</keyword>
<dbReference type="PROSITE" id="PS51375">
    <property type="entry name" value="PPR"/>
    <property type="match status" value="1"/>
</dbReference>
<organism evidence="5">
    <name type="scientific">Arundo donax</name>
    <name type="common">Giant reed</name>
    <name type="synonym">Donax arundinaceus</name>
    <dbReference type="NCBI Taxonomy" id="35708"/>
    <lineage>
        <taxon>Eukaryota</taxon>
        <taxon>Viridiplantae</taxon>
        <taxon>Streptophyta</taxon>
        <taxon>Embryophyta</taxon>
        <taxon>Tracheophyta</taxon>
        <taxon>Spermatophyta</taxon>
        <taxon>Magnoliopsida</taxon>
        <taxon>Liliopsida</taxon>
        <taxon>Poales</taxon>
        <taxon>Poaceae</taxon>
        <taxon>PACMAD clade</taxon>
        <taxon>Arundinoideae</taxon>
        <taxon>Arundineae</taxon>
        <taxon>Arundo</taxon>
    </lineage>
</organism>
<dbReference type="InterPro" id="IPR011990">
    <property type="entry name" value="TPR-like_helical_dom_sf"/>
</dbReference>
<reference evidence="5" key="1">
    <citation type="submission" date="2014-09" db="EMBL/GenBank/DDBJ databases">
        <authorList>
            <person name="Magalhaes I.L.F."/>
            <person name="Oliveira U."/>
            <person name="Santos F.R."/>
            <person name="Vidigal T.H.D.A."/>
            <person name="Brescovit A.D."/>
            <person name="Santos A.J."/>
        </authorList>
    </citation>
    <scope>NUCLEOTIDE SEQUENCE</scope>
    <source>
        <tissue evidence="5">Shoot tissue taken approximately 20 cm above the soil surface</tissue>
    </source>
</reference>
<evidence type="ECO:0000256" key="1">
    <source>
        <dbReference type="ARBA" id="ARBA00007626"/>
    </source>
</evidence>
<evidence type="ECO:0000313" key="5">
    <source>
        <dbReference type="EMBL" id="JAD82971.1"/>
    </source>
</evidence>
<protein>
    <recommendedName>
        <fullName evidence="6">Pentacotripeptide-repeat region of PRORP domain-containing protein</fullName>
    </recommendedName>
</protein>
<dbReference type="Gene3D" id="1.25.40.10">
    <property type="entry name" value="Tetratricopeptide repeat domain"/>
    <property type="match status" value="1"/>
</dbReference>
<evidence type="ECO:0000256" key="2">
    <source>
        <dbReference type="ARBA" id="ARBA00022737"/>
    </source>
</evidence>
<proteinExistence type="inferred from homology"/>
<dbReference type="Pfam" id="PF12854">
    <property type="entry name" value="PPR_1"/>
    <property type="match status" value="1"/>
</dbReference>
<keyword evidence="3" id="KW-0809">Transit peptide</keyword>